<dbReference type="Gene3D" id="2.40.50.1070">
    <property type="match status" value="1"/>
</dbReference>
<comment type="function">
    <text evidence="5">Dual-specificity methyltransferase that catalyzes the formation of 5-methyluridine at position 54 (m5U54) in all tRNAs, and that of position 341 (m5U341) in tmRNA (transfer-mRNA).</text>
</comment>
<dbReference type="GO" id="GO:0032259">
    <property type="term" value="P:methylation"/>
    <property type="evidence" value="ECO:0007669"/>
    <property type="project" value="UniProtKB-KW"/>
</dbReference>
<feature type="active site" evidence="7">
    <location>
        <position position="324"/>
    </location>
</feature>
<organism evidence="8 9">
    <name type="scientific">Serratia rubidaea</name>
    <name type="common">Serratia marinorubra</name>
    <dbReference type="NCBI Taxonomy" id="61652"/>
    <lineage>
        <taxon>Bacteria</taxon>
        <taxon>Pseudomonadati</taxon>
        <taxon>Pseudomonadota</taxon>
        <taxon>Gammaproteobacteria</taxon>
        <taxon>Enterobacterales</taxon>
        <taxon>Yersiniaceae</taxon>
        <taxon>Serratia</taxon>
    </lineage>
</organism>
<dbReference type="GO" id="GO:0030697">
    <property type="term" value="F:tRNA (uracil(54)-C5)-methyltransferase activity, S-adenosyl methionine-dependent"/>
    <property type="evidence" value="ECO:0007669"/>
    <property type="project" value="UniProtKB-EC"/>
</dbReference>
<feature type="binding site" evidence="5 6">
    <location>
        <position position="239"/>
    </location>
    <ligand>
        <name>S-adenosyl-L-methionine</name>
        <dbReference type="ChEBI" id="CHEBI:59789"/>
    </ligand>
</feature>
<feature type="binding site" evidence="5">
    <location>
        <position position="223"/>
    </location>
    <ligand>
        <name>S-adenosyl-L-methionine</name>
        <dbReference type="ChEBI" id="CHEBI:59789"/>
    </ligand>
</feature>
<feature type="active site" description="Proton acceptor" evidence="5">
    <location>
        <position position="358"/>
    </location>
</feature>
<gene>
    <name evidence="5 8" type="primary">trmA</name>
    <name evidence="8" type="ORF">I5U13_18800</name>
</gene>
<dbReference type="RefSeq" id="WP_197664709.1">
    <property type="nucleotide sequence ID" value="NZ_JADULK010000011.1"/>
</dbReference>
<comment type="catalytic activity">
    <reaction evidence="5">
        <text>uridine(341) in tmRNA + S-adenosyl-L-methionine = 5-methyluridine(341) in tmRNA + S-adenosyl-L-homocysteine + H(+)</text>
        <dbReference type="Rhea" id="RHEA:43612"/>
        <dbReference type="Rhea" id="RHEA-COMP:10630"/>
        <dbReference type="Rhea" id="RHEA-COMP:10631"/>
        <dbReference type="ChEBI" id="CHEBI:15378"/>
        <dbReference type="ChEBI" id="CHEBI:57856"/>
        <dbReference type="ChEBI" id="CHEBI:59789"/>
        <dbReference type="ChEBI" id="CHEBI:65315"/>
        <dbReference type="ChEBI" id="CHEBI:74447"/>
    </reaction>
</comment>
<dbReference type="PROSITE" id="PS01230">
    <property type="entry name" value="TRMA_1"/>
    <property type="match status" value="1"/>
</dbReference>
<protein>
    <recommendedName>
        <fullName evidence="5">tRNA/tmRNA (uracil-C(5))-methyltransferase</fullName>
        <ecNumber evidence="5">2.1.1.35</ecNumber>
    </recommendedName>
    <alternativeName>
        <fullName evidence="5">tRNA (uracil(54)-C(5))-methyltransferase</fullName>
    </alternativeName>
    <alternativeName>
        <fullName evidence="5">tRNA(m5U54)-methyltransferase</fullName>
        <shortName evidence="5">RUMT</shortName>
    </alternativeName>
    <alternativeName>
        <fullName evidence="5">tmRNA (uracil(341)-C(5))-methyltransferase</fullName>
    </alternativeName>
</protein>
<dbReference type="InterPro" id="IPR030391">
    <property type="entry name" value="MeTrfase_TrmA_CS"/>
</dbReference>
<dbReference type="SUPFAM" id="SSF53335">
    <property type="entry name" value="S-adenosyl-L-methionine-dependent methyltransferases"/>
    <property type="match status" value="1"/>
</dbReference>
<dbReference type="Proteomes" id="UP000624159">
    <property type="component" value="Unassembled WGS sequence"/>
</dbReference>
<keyword evidence="1 5" id="KW-0489">Methyltransferase</keyword>
<evidence type="ECO:0000256" key="5">
    <source>
        <dbReference type="HAMAP-Rule" id="MF_01011"/>
    </source>
</evidence>
<dbReference type="NCBIfam" id="TIGR02143">
    <property type="entry name" value="trmA_only"/>
    <property type="match status" value="1"/>
</dbReference>
<keyword evidence="3 5" id="KW-0949">S-adenosyl-L-methionine</keyword>
<name>A0ABS0MH66_SERRU</name>
<evidence type="ECO:0000313" key="8">
    <source>
        <dbReference type="EMBL" id="MBH1931709.1"/>
    </source>
</evidence>
<evidence type="ECO:0000313" key="9">
    <source>
        <dbReference type="Proteomes" id="UP000624159"/>
    </source>
</evidence>
<dbReference type="PANTHER" id="PTHR47790">
    <property type="entry name" value="TRNA/TMRNA (URACIL-C(5))-METHYLTRANSFERASE"/>
    <property type="match status" value="1"/>
</dbReference>
<dbReference type="CDD" id="cd02440">
    <property type="entry name" value="AdoMet_MTases"/>
    <property type="match status" value="1"/>
</dbReference>
<evidence type="ECO:0000256" key="1">
    <source>
        <dbReference type="ARBA" id="ARBA00022603"/>
    </source>
</evidence>
<comment type="similarity">
    <text evidence="5">Belongs to the class I-like SAM-binding methyltransferase superfamily. RNA M5U methyltransferase family. TrmA subfamily.</text>
</comment>
<keyword evidence="9" id="KW-1185">Reference proteome</keyword>
<dbReference type="InterPro" id="IPR029063">
    <property type="entry name" value="SAM-dependent_MTases_sf"/>
</dbReference>
<feature type="binding site" evidence="5 6">
    <location>
        <position position="190"/>
    </location>
    <ligand>
        <name>S-adenosyl-L-methionine</name>
        <dbReference type="ChEBI" id="CHEBI:59789"/>
    </ligand>
</feature>
<reference evidence="8 9" key="1">
    <citation type="submission" date="2020-11" db="EMBL/GenBank/DDBJ databases">
        <title>Enhanced detection system for hospital associated transmission using whole genome sequencing surveillance.</title>
        <authorList>
            <person name="Harrison L.H."/>
            <person name="Van Tyne D."/>
            <person name="Marsh J.W."/>
            <person name="Griffith M.P."/>
            <person name="Snyder D.J."/>
            <person name="Cooper V.S."/>
            <person name="Mustapha M."/>
        </authorList>
    </citation>
    <scope>NUCLEOTIDE SEQUENCE [LARGE SCALE GENOMIC DNA]</scope>
    <source>
        <strain evidence="8 9">SER00230</strain>
    </source>
</reference>
<dbReference type="InterPro" id="IPR030390">
    <property type="entry name" value="MeTrfase_TrmA_AS"/>
</dbReference>
<dbReference type="HAMAP" id="MF_01011">
    <property type="entry name" value="RNA_methyltr_TrmA"/>
    <property type="match status" value="1"/>
</dbReference>
<dbReference type="Gene3D" id="3.40.50.150">
    <property type="entry name" value="Vaccinia Virus protein VP39"/>
    <property type="match status" value="1"/>
</dbReference>
<dbReference type="PROSITE" id="PS01231">
    <property type="entry name" value="TRMA_2"/>
    <property type="match status" value="1"/>
</dbReference>
<evidence type="ECO:0000256" key="4">
    <source>
        <dbReference type="ARBA" id="ARBA00022694"/>
    </source>
</evidence>
<dbReference type="PROSITE" id="PS51687">
    <property type="entry name" value="SAM_MT_RNA_M5U"/>
    <property type="match status" value="1"/>
</dbReference>
<dbReference type="EMBL" id="JADULK010000011">
    <property type="protein sequence ID" value="MBH1931709.1"/>
    <property type="molecule type" value="Genomic_DNA"/>
</dbReference>
<keyword evidence="2 5" id="KW-0808">Transferase</keyword>
<evidence type="ECO:0000256" key="2">
    <source>
        <dbReference type="ARBA" id="ARBA00022679"/>
    </source>
</evidence>
<dbReference type="InterPro" id="IPR010280">
    <property type="entry name" value="U5_MeTrfase_fam"/>
</dbReference>
<evidence type="ECO:0000256" key="3">
    <source>
        <dbReference type="ARBA" id="ARBA00022691"/>
    </source>
</evidence>
<comment type="catalytic activity">
    <reaction evidence="5">
        <text>uridine(54) in tRNA + S-adenosyl-L-methionine = 5-methyluridine(54) in tRNA + S-adenosyl-L-homocysteine + H(+)</text>
        <dbReference type="Rhea" id="RHEA:42712"/>
        <dbReference type="Rhea" id="RHEA-COMP:10167"/>
        <dbReference type="Rhea" id="RHEA-COMP:10193"/>
        <dbReference type="ChEBI" id="CHEBI:15378"/>
        <dbReference type="ChEBI" id="CHEBI:57856"/>
        <dbReference type="ChEBI" id="CHEBI:59789"/>
        <dbReference type="ChEBI" id="CHEBI:65315"/>
        <dbReference type="ChEBI" id="CHEBI:74447"/>
        <dbReference type="EC" id="2.1.1.35"/>
    </reaction>
</comment>
<dbReference type="Pfam" id="PF05958">
    <property type="entry name" value="tRNA_U5-meth_tr"/>
    <property type="match status" value="1"/>
</dbReference>
<dbReference type="EC" id="2.1.1.35" evidence="5"/>
<proteinExistence type="inferred from homology"/>
<feature type="binding site" evidence="5 6">
    <location>
        <position position="218"/>
    </location>
    <ligand>
        <name>S-adenosyl-L-methionine</name>
        <dbReference type="ChEBI" id="CHEBI:59789"/>
    </ligand>
</feature>
<dbReference type="PANTHER" id="PTHR47790:SF2">
    <property type="entry name" value="TRNA_TMRNA (URACIL-C(5))-METHYLTRANSFERASE"/>
    <property type="match status" value="1"/>
</dbReference>
<sequence length="367" mass="42277">MTPENLPIERYDEQLAEKTSRLNTMMSPFGAPEPEVYRSPVQHYRMRAEFRIWHDEDEMYHIMFDQQTKQRIRVDRFPAASELINRLMQALIAAIKPQPILRRKLFQIDYLSTQSGKIIASLLYHRKLDDEWRQHAEQLRDALRAQGFDLHLIGRASKMKIMLDQDYVDEVLPVAGRNMIYRQVENSFTQPNAAMNVQMLEWALDVTAGAKGDLLELYCGNGNFSLALARNFERVLATEIAKPSVAAAQYNIAANQIDNVQIIRMSAEEFTQAMNGVRSFNRLQGIELGDYNCETIFVDPPRSGLDDETVKMVQAYPRILYISCNPETLCANLATLQETHQVTRLALFDQFPYTHHMECGVLLEKRA</sequence>
<evidence type="ECO:0000256" key="6">
    <source>
        <dbReference type="PROSITE-ProRule" id="PRU01024"/>
    </source>
</evidence>
<keyword evidence="4 5" id="KW-0819">tRNA processing</keyword>
<accession>A0ABS0MH66</accession>
<dbReference type="InterPro" id="IPR011869">
    <property type="entry name" value="TrmA_MeTrfase"/>
</dbReference>
<evidence type="ECO:0000256" key="7">
    <source>
        <dbReference type="PROSITE-ProRule" id="PRU10015"/>
    </source>
</evidence>
<feature type="binding site" evidence="5 6">
    <location>
        <position position="299"/>
    </location>
    <ligand>
        <name>S-adenosyl-L-methionine</name>
        <dbReference type="ChEBI" id="CHEBI:59789"/>
    </ligand>
</feature>
<feature type="active site" description="Nucleophile" evidence="5 6">
    <location>
        <position position="324"/>
    </location>
</feature>
<comment type="caution">
    <text evidence="8">The sequence shown here is derived from an EMBL/GenBank/DDBJ whole genome shotgun (WGS) entry which is preliminary data.</text>
</comment>